<evidence type="ECO:0000256" key="5">
    <source>
        <dbReference type="SAM" id="MobiDB-lite"/>
    </source>
</evidence>
<evidence type="ECO:0000313" key="8">
    <source>
        <dbReference type="Proteomes" id="UP000632154"/>
    </source>
</evidence>
<dbReference type="InterPro" id="IPR009057">
    <property type="entry name" value="Homeodomain-like_sf"/>
</dbReference>
<dbReference type="Pfam" id="PF17918">
    <property type="entry name" value="TetR_C_15"/>
    <property type="match status" value="1"/>
</dbReference>
<dbReference type="InterPro" id="IPR041669">
    <property type="entry name" value="TetR_C_15"/>
</dbReference>
<feature type="DNA-binding region" description="H-T-H motif" evidence="4">
    <location>
        <begin position="47"/>
        <end position="66"/>
    </location>
</feature>
<dbReference type="PANTHER" id="PTHR30055">
    <property type="entry name" value="HTH-TYPE TRANSCRIPTIONAL REGULATOR RUTR"/>
    <property type="match status" value="1"/>
</dbReference>
<proteinExistence type="predicted"/>
<dbReference type="PRINTS" id="PR00455">
    <property type="entry name" value="HTHTETR"/>
</dbReference>
<dbReference type="SUPFAM" id="SSF46689">
    <property type="entry name" value="Homeodomain-like"/>
    <property type="match status" value="1"/>
</dbReference>
<gene>
    <name evidence="7" type="ORF">GCM10017783_04660</name>
</gene>
<name>A0ABQ3JYN5_9DEIO</name>
<evidence type="ECO:0000259" key="6">
    <source>
        <dbReference type="PROSITE" id="PS50977"/>
    </source>
</evidence>
<keyword evidence="3" id="KW-0804">Transcription</keyword>
<dbReference type="InterPro" id="IPR050109">
    <property type="entry name" value="HTH-type_TetR-like_transc_reg"/>
</dbReference>
<feature type="region of interest" description="Disordered" evidence="5">
    <location>
        <begin position="1"/>
        <end position="21"/>
    </location>
</feature>
<dbReference type="Gene3D" id="1.10.357.10">
    <property type="entry name" value="Tetracycline Repressor, domain 2"/>
    <property type="match status" value="1"/>
</dbReference>
<keyword evidence="1" id="KW-0805">Transcription regulation</keyword>
<feature type="domain" description="HTH tetR-type" evidence="6">
    <location>
        <begin position="24"/>
        <end position="84"/>
    </location>
</feature>
<keyword evidence="2 4" id="KW-0238">DNA-binding</keyword>
<dbReference type="Proteomes" id="UP000632154">
    <property type="component" value="Unassembled WGS sequence"/>
</dbReference>
<evidence type="ECO:0000256" key="1">
    <source>
        <dbReference type="ARBA" id="ARBA00023015"/>
    </source>
</evidence>
<evidence type="ECO:0000256" key="2">
    <source>
        <dbReference type="ARBA" id="ARBA00023125"/>
    </source>
</evidence>
<comment type="caution">
    <text evidence="7">The sequence shown here is derived from an EMBL/GenBank/DDBJ whole genome shotgun (WGS) entry which is preliminary data.</text>
</comment>
<evidence type="ECO:0000313" key="7">
    <source>
        <dbReference type="EMBL" id="GHF95816.1"/>
    </source>
</evidence>
<protein>
    <recommendedName>
        <fullName evidence="6">HTH tetR-type domain-containing protein</fullName>
    </recommendedName>
</protein>
<dbReference type="EMBL" id="BNAL01000003">
    <property type="protein sequence ID" value="GHF95816.1"/>
    <property type="molecule type" value="Genomic_DNA"/>
</dbReference>
<dbReference type="InterPro" id="IPR001647">
    <property type="entry name" value="HTH_TetR"/>
</dbReference>
<accession>A0ABQ3JYN5</accession>
<evidence type="ECO:0000256" key="3">
    <source>
        <dbReference type="ARBA" id="ARBA00023163"/>
    </source>
</evidence>
<evidence type="ECO:0000256" key="4">
    <source>
        <dbReference type="PROSITE-ProRule" id="PRU00335"/>
    </source>
</evidence>
<keyword evidence="8" id="KW-1185">Reference proteome</keyword>
<dbReference type="RefSeq" id="WP_189642059.1">
    <property type="nucleotide sequence ID" value="NZ_BNAL01000003.1"/>
</dbReference>
<sequence length="208" mass="22454">MAASERTVPPQLRPRREPKQARSRQMVARILAAAAEEFAAVGTEQATTNRIAARAGVSPGSLYQFFPGKAALLAALQLEWTERLRVELGAALREVQAASAGEMVDAVLDTHARLNAEPPGLLAVLVFSRSRVPGSLDLRRSTAQQLEELLALRAPSLSAERRYAAVNVIIHLANGLYFLRNTSGAADPVVRGEVRAALVAYLESLLEH</sequence>
<dbReference type="PANTHER" id="PTHR30055:SF234">
    <property type="entry name" value="HTH-TYPE TRANSCRIPTIONAL REGULATOR BETI"/>
    <property type="match status" value="1"/>
</dbReference>
<reference evidence="8" key="1">
    <citation type="journal article" date="2019" name="Int. J. Syst. Evol. Microbiol.">
        <title>The Global Catalogue of Microorganisms (GCM) 10K type strain sequencing project: providing services to taxonomists for standard genome sequencing and annotation.</title>
        <authorList>
            <consortium name="The Broad Institute Genomics Platform"/>
            <consortium name="The Broad Institute Genome Sequencing Center for Infectious Disease"/>
            <person name="Wu L."/>
            <person name="Ma J."/>
        </authorList>
    </citation>
    <scope>NUCLEOTIDE SEQUENCE [LARGE SCALE GENOMIC DNA]</scope>
    <source>
        <strain evidence="8">CGMCC 1.18439</strain>
    </source>
</reference>
<dbReference type="PROSITE" id="PS50977">
    <property type="entry name" value="HTH_TETR_2"/>
    <property type="match status" value="1"/>
</dbReference>
<dbReference type="Pfam" id="PF00440">
    <property type="entry name" value="TetR_N"/>
    <property type="match status" value="1"/>
</dbReference>
<organism evidence="7 8">
    <name type="scientific">Deinococcus piscis</name>
    <dbReference type="NCBI Taxonomy" id="394230"/>
    <lineage>
        <taxon>Bacteria</taxon>
        <taxon>Thermotogati</taxon>
        <taxon>Deinococcota</taxon>
        <taxon>Deinococci</taxon>
        <taxon>Deinococcales</taxon>
        <taxon>Deinococcaceae</taxon>
        <taxon>Deinococcus</taxon>
    </lineage>
</organism>